<dbReference type="InterPro" id="IPR014756">
    <property type="entry name" value="Ig_E-set"/>
</dbReference>
<organism evidence="4 5">
    <name type="scientific">Penaeus vannamei</name>
    <name type="common">Whiteleg shrimp</name>
    <name type="synonym">Litopenaeus vannamei</name>
    <dbReference type="NCBI Taxonomy" id="6689"/>
    <lineage>
        <taxon>Eukaryota</taxon>
        <taxon>Metazoa</taxon>
        <taxon>Ecdysozoa</taxon>
        <taxon>Arthropoda</taxon>
        <taxon>Crustacea</taxon>
        <taxon>Multicrustacea</taxon>
        <taxon>Malacostraca</taxon>
        <taxon>Eumalacostraca</taxon>
        <taxon>Eucarida</taxon>
        <taxon>Decapoda</taxon>
        <taxon>Dendrobranchiata</taxon>
        <taxon>Penaeoidea</taxon>
        <taxon>Penaeidae</taxon>
        <taxon>Penaeus</taxon>
    </lineage>
</organism>
<dbReference type="InterPro" id="IPR036697">
    <property type="entry name" value="Hemocyanin_N_sf"/>
</dbReference>
<accession>A0A3R7M4L3</accession>
<feature type="compositionally biased region" description="Pro residues" evidence="1">
    <location>
        <begin position="9"/>
        <end position="66"/>
    </location>
</feature>
<name>A0A3R7M4L3_PENVA</name>
<evidence type="ECO:0000259" key="2">
    <source>
        <dbReference type="Pfam" id="PF00372"/>
    </source>
</evidence>
<evidence type="ECO:0000313" key="4">
    <source>
        <dbReference type="EMBL" id="ROT67046.1"/>
    </source>
</evidence>
<dbReference type="SUPFAM" id="SSF81296">
    <property type="entry name" value="E set domains"/>
    <property type="match status" value="1"/>
</dbReference>
<dbReference type="EMBL" id="QCYY01002862">
    <property type="protein sequence ID" value="ROT67046.1"/>
    <property type="molecule type" value="Genomic_DNA"/>
</dbReference>
<keyword evidence="5" id="KW-1185">Reference proteome</keyword>
<evidence type="ECO:0000259" key="3">
    <source>
        <dbReference type="Pfam" id="PF03723"/>
    </source>
</evidence>
<dbReference type="Pfam" id="PF03723">
    <property type="entry name" value="Hemocyanin_C"/>
    <property type="match status" value="1"/>
</dbReference>
<dbReference type="InterPro" id="IPR008922">
    <property type="entry name" value="Di-copper_centre_dom_sf"/>
</dbReference>
<dbReference type="Gene3D" id="2.60.40.1520">
    <property type="entry name" value="Hemocyanin, C-terminal domain"/>
    <property type="match status" value="1"/>
</dbReference>
<dbReference type="InterPro" id="IPR037020">
    <property type="entry name" value="Hemocyanin_C_sf"/>
</dbReference>
<sequence length="709" mass="79374">MDTIELLLPSPPSPPSSPTSLPPSPPPLLPLLFPSPSPPSSPTSLPPPPPPSSPTSLPLPPPPSPVPSPFPSPLLLSISLPPPSPPSFLSYFPSPSPPPSFLSYFPFPLPPPPRCIARSRNTIITSTTILETLSEANDHPELADIALTVRDHVNEALYIFALYSAVYEMEVASPPDIPSLETVLPDRFINNEVVNEARRLVKAADVVHVRWYHNQTGLSTRNTENRVAYWREDLFLNTFHWHWHLSNPYLSKPGKIDRRGELFYYAHHNMVARFNMERLSVGLKPVETFEDWRLPLENGYFPHLTAGNGFIWGDRQDDTLMQDIIGINISDAIYISKLELHRSHLLYSIDERYLICENGSQIYLTDDPAPGTPYGINLIGEALEAGASVNPAYYGNIHNNGHMLFGGSNDPLKKHGGNVGVMSAMEISARDSVFYRWHKFVDDVFFRYKMTQPPYTPDQLSVDVEVMEVAVQEDNGTLNDLHTFFTENTIVASHGMDFHLDPESNITVLYTSDFLNHTDFTYNITVNNTKSGTMKPKVRIFLAPKYDENGLPLTYASLLQYWSEMDVFEADPIDPGVSTITRRSSDSSILSAYTGNNANFSFSGCSFPRHLLLPRGKPDGMTFRLFVMVTDADQDRAFGGGEDDPPSFCTFCGIPGAPYPDRWPMGYPLERKSLHTEIDDFVDAYSNMMVIDVNIYHQEEPQGEENPGR</sequence>
<dbReference type="PROSITE" id="PS00209">
    <property type="entry name" value="HEMOCYANIN_1"/>
    <property type="match status" value="1"/>
</dbReference>
<dbReference type="PANTHER" id="PTHR11511">
    <property type="entry name" value="LARVAL STORAGE PROTEIN/PHENOLOXIDASE"/>
    <property type="match status" value="1"/>
</dbReference>
<dbReference type="Gene3D" id="1.20.1370.10">
    <property type="entry name" value="Hemocyanin, N-terminal domain"/>
    <property type="match status" value="1"/>
</dbReference>
<feature type="domain" description="Hemocyanin middle" evidence="2">
    <location>
        <begin position="183"/>
        <end position="445"/>
    </location>
</feature>
<reference evidence="4 5" key="1">
    <citation type="submission" date="2018-04" db="EMBL/GenBank/DDBJ databases">
        <authorList>
            <person name="Zhang X."/>
            <person name="Yuan J."/>
            <person name="Li F."/>
            <person name="Xiang J."/>
        </authorList>
    </citation>
    <scope>NUCLEOTIDE SEQUENCE [LARGE SCALE GENOMIC DNA]</scope>
    <source>
        <tissue evidence="4">Muscle</tissue>
    </source>
</reference>
<feature type="domain" description="Hemocyanin C-terminal" evidence="3">
    <location>
        <begin position="454"/>
        <end position="697"/>
    </location>
</feature>
<protein>
    <submittedName>
        <fullName evidence="4">Hemocyanin subunit A</fullName>
    </submittedName>
</protein>
<dbReference type="SUPFAM" id="SSF48056">
    <property type="entry name" value="Di-copper centre-containing domain"/>
    <property type="match status" value="1"/>
</dbReference>
<reference evidence="4 5" key="2">
    <citation type="submission" date="2019-01" db="EMBL/GenBank/DDBJ databases">
        <title>The decoding of complex shrimp genome reveals the adaptation for benthos swimmer, frequently molting mechanism and breeding impact on genome.</title>
        <authorList>
            <person name="Sun Y."/>
            <person name="Gao Y."/>
            <person name="Yu Y."/>
        </authorList>
    </citation>
    <scope>NUCLEOTIDE SEQUENCE [LARGE SCALE GENOMIC DNA]</scope>
    <source>
        <tissue evidence="4">Muscle</tissue>
    </source>
</reference>
<dbReference type="Pfam" id="PF00372">
    <property type="entry name" value="Hemocyanin_M"/>
    <property type="match status" value="1"/>
</dbReference>
<dbReference type="AlphaFoldDB" id="A0A3R7M4L3"/>
<dbReference type="InterPro" id="IPR013788">
    <property type="entry name" value="Hemocyanin/hexamerin"/>
</dbReference>
<dbReference type="STRING" id="6689.A0A3R7M4L3"/>
<dbReference type="InterPro" id="IPR000896">
    <property type="entry name" value="Hemocyanin/hexamerin_mid_dom"/>
</dbReference>
<dbReference type="OrthoDB" id="8119704at2759"/>
<dbReference type="PANTHER" id="PTHR11511:SF5">
    <property type="entry name" value="FAT-BODY PROTEIN 1-RELATED"/>
    <property type="match status" value="1"/>
</dbReference>
<feature type="region of interest" description="Disordered" evidence="1">
    <location>
        <begin position="1"/>
        <end position="66"/>
    </location>
</feature>
<evidence type="ECO:0000256" key="1">
    <source>
        <dbReference type="SAM" id="MobiDB-lite"/>
    </source>
</evidence>
<dbReference type="Proteomes" id="UP000283509">
    <property type="component" value="Unassembled WGS sequence"/>
</dbReference>
<dbReference type="Gene3D" id="1.10.1280.10">
    <property type="entry name" value="Di-copper center containing domain from catechol oxidase"/>
    <property type="match status" value="1"/>
</dbReference>
<proteinExistence type="predicted"/>
<comment type="caution">
    <text evidence="4">The sequence shown here is derived from an EMBL/GenBank/DDBJ whole genome shotgun (WGS) entry which is preliminary data.</text>
</comment>
<gene>
    <name evidence="4" type="ORF">C7M84_014892</name>
</gene>
<dbReference type="SUPFAM" id="SSF48050">
    <property type="entry name" value="Hemocyanin, N-terminal domain"/>
    <property type="match status" value="1"/>
</dbReference>
<dbReference type="InterPro" id="IPR005203">
    <property type="entry name" value="Hemocyanin_C"/>
</dbReference>
<evidence type="ECO:0000313" key="5">
    <source>
        <dbReference type="Proteomes" id="UP000283509"/>
    </source>
</evidence>
<dbReference type="PRINTS" id="PR00187">
    <property type="entry name" value="HAEMOCYANIN"/>
</dbReference>